<proteinExistence type="inferred from homology"/>
<dbReference type="GO" id="GO:0016705">
    <property type="term" value="F:oxidoreductase activity, acting on paired donors, with incorporation or reduction of molecular oxygen"/>
    <property type="evidence" value="ECO:0007669"/>
    <property type="project" value="InterPro"/>
</dbReference>
<dbReference type="PRINTS" id="PR00465">
    <property type="entry name" value="EP450IV"/>
</dbReference>
<keyword evidence="7" id="KW-0503">Monooxygenase</keyword>
<dbReference type="InterPro" id="IPR047146">
    <property type="entry name" value="Cyt_P450_E_CYP52_fungi"/>
</dbReference>
<dbReference type="InterPro" id="IPR011990">
    <property type="entry name" value="TPR-like_helical_dom_sf"/>
</dbReference>
<dbReference type="InterPro" id="IPR002403">
    <property type="entry name" value="Cyt_P450_E_grp-IV"/>
</dbReference>
<evidence type="ECO:0000256" key="1">
    <source>
        <dbReference type="ARBA" id="ARBA00001971"/>
    </source>
</evidence>
<dbReference type="InterPro" id="IPR036396">
    <property type="entry name" value="Cyt_P450_sf"/>
</dbReference>
<evidence type="ECO:0000256" key="8">
    <source>
        <dbReference type="PIRSR" id="PIRSR602403-1"/>
    </source>
</evidence>
<dbReference type="Gene3D" id="3.40.50.300">
    <property type="entry name" value="P-loop containing nucleotide triphosphate hydrolases"/>
    <property type="match status" value="1"/>
</dbReference>
<dbReference type="OrthoDB" id="5086500at2759"/>
<protein>
    <submittedName>
        <fullName evidence="9">Uncharacterized protein</fullName>
    </submittedName>
</protein>
<dbReference type="EMBL" id="ML986681">
    <property type="protein sequence ID" value="KAF2260407.1"/>
    <property type="molecule type" value="Genomic_DNA"/>
</dbReference>
<evidence type="ECO:0000256" key="3">
    <source>
        <dbReference type="ARBA" id="ARBA00022617"/>
    </source>
</evidence>
<dbReference type="Proteomes" id="UP000800093">
    <property type="component" value="Unassembled WGS sequence"/>
</dbReference>
<feature type="binding site" description="axial binding residue" evidence="8">
    <location>
        <position position="1515"/>
    </location>
    <ligand>
        <name>heme</name>
        <dbReference type="ChEBI" id="CHEBI:30413"/>
    </ligand>
    <ligandPart>
        <name>Fe</name>
        <dbReference type="ChEBI" id="CHEBI:18248"/>
    </ligandPart>
</feature>
<keyword evidence="10" id="KW-1185">Reference proteome</keyword>
<dbReference type="InterPro" id="IPR027417">
    <property type="entry name" value="P-loop_NTPase"/>
</dbReference>
<evidence type="ECO:0000256" key="2">
    <source>
        <dbReference type="ARBA" id="ARBA00010617"/>
    </source>
</evidence>
<comment type="cofactor">
    <cofactor evidence="1 8">
        <name>heme</name>
        <dbReference type="ChEBI" id="CHEBI:30413"/>
    </cofactor>
</comment>
<keyword evidence="6 8" id="KW-0408">Iron</keyword>
<evidence type="ECO:0000256" key="7">
    <source>
        <dbReference type="ARBA" id="ARBA00023033"/>
    </source>
</evidence>
<evidence type="ECO:0000256" key="5">
    <source>
        <dbReference type="ARBA" id="ARBA00023002"/>
    </source>
</evidence>
<keyword evidence="4 8" id="KW-0479">Metal-binding</keyword>
<dbReference type="Gene3D" id="1.10.630.10">
    <property type="entry name" value="Cytochrome P450"/>
    <property type="match status" value="1"/>
</dbReference>
<dbReference type="InterPro" id="IPR001128">
    <property type="entry name" value="Cyt_P450"/>
</dbReference>
<evidence type="ECO:0000313" key="9">
    <source>
        <dbReference type="EMBL" id="KAF2260407.1"/>
    </source>
</evidence>
<evidence type="ECO:0000256" key="4">
    <source>
        <dbReference type="ARBA" id="ARBA00022723"/>
    </source>
</evidence>
<dbReference type="GO" id="GO:0004497">
    <property type="term" value="F:monooxygenase activity"/>
    <property type="evidence" value="ECO:0007669"/>
    <property type="project" value="UniProtKB-KW"/>
</dbReference>
<comment type="similarity">
    <text evidence="2">Belongs to the cytochrome P450 family.</text>
</comment>
<dbReference type="SUPFAM" id="SSF48264">
    <property type="entry name" value="Cytochrome P450"/>
    <property type="match status" value="1"/>
</dbReference>
<dbReference type="PANTHER" id="PTHR24287">
    <property type="entry name" value="P450, PUTATIVE (EUROFUNG)-RELATED"/>
    <property type="match status" value="1"/>
</dbReference>
<dbReference type="GO" id="GO:0005506">
    <property type="term" value="F:iron ion binding"/>
    <property type="evidence" value="ECO:0007669"/>
    <property type="project" value="InterPro"/>
</dbReference>
<dbReference type="Pfam" id="PF00067">
    <property type="entry name" value="p450"/>
    <property type="match status" value="1"/>
</dbReference>
<dbReference type="Pfam" id="PF13424">
    <property type="entry name" value="TPR_12"/>
    <property type="match status" value="1"/>
</dbReference>
<evidence type="ECO:0000256" key="6">
    <source>
        <dbReference type="ARBA" id="ARBA00023004"/>
    </source>
</evidence>
<keyword evidence="3 8" id="KW-0349">Heme</keyword>
<dbReference type="Gene3D" id="1.25.40.10">
    <property type="entry name" value="Tetratricopeptide repeat domain"/>
    <property type="match status" value="2"/>
</dbReference>
<sequence>MADPVSLLASVVQVGDICVRLSKFLYQANRGIEHIDDDLGMLLEDIGSLKSIIEAIEGHFRAEMKSSTSEDGNESDKLATSNLWRAFDGRLTACHKTLQDLDNLCSKIHGDTSSNTPVILQRSRRWLRKYLREDELNAFHLKLSAHHENLQLLLTAASVIHTRDLRSTSVESVAQIRSLRSELRKGITSLQKSSAARDDIAVLQSAEAVVPLAFVNEHFSLPQAVSSIFVGRSQELDILKSAVFQSQPQEKLCQKRFVIYGLGGAGKSQFCCKFAQDNRHRFWGVFWVDATTPQSAKKSFTRIARLGKVDANDQAAKAWLSSKRRPWLLIIDNADDPNVAVEQYFPEGERGVILVTTRNFQVRTHGTVGPGYFHFKELDSNASSHLLLRSAGEKAPWGTEILASASEICHKLGFLPLAILHAGKAIMSHLCTLHNYLTYFEDSLFQVREVRRKRRLSETNITVFSSYELAFLSLQKKNDQTSWDAVELLKIFAFLHCQRIRVSTLVQAATNPIIENENKLGFLAILMGKQTPPSKRRIDRPRSWTDASKEYLENLYLEIKRRCDTHILPEVLRDSNSHGGFKELRLRKALSELHRMSLVEYNSSEDSYSMHPLIHVWVRERPEMTLAEQAFWCSVAGTVLAQAVLLPPVGVRESDQELQRDILPHVDHVRTQEQNIKDQLYRKQVAIWRPWSLMAGGLVPSQVLQLVKFSSVYAQNGLWREALKLQEPAANYLCKIRGKEHPLTIRLLLFMSRMYWALTEMEKASKLLVDLLRHCKAAYGEEDEDTILVLDSLGETRWQQGKFGEARKIGRDVVERLTRLHGPNHPDTFRAMTHLGRAVSKFLEHDEAIELHKKALNGFKRDLDYGPSHIDTLEVMDNLAMAYFDRYYYETNPSVLNREDLTIAHELEVEVVQSRRKKLGKEHPFTLWSTCNLARIKAVRNDGDDVQQAEQMIRAGLIVTKRNIGERHMGTLYGTTQLANVLTIAGKLEEATYLLNSVIEIYEEQNRGHPDQLVALAYLVRCHQRQGNIAKAETIRDKLLDGCRDSFGEDSVWETFFHRKYGSLQSVSNEHREFKRLSIATKFKKTAIRSQRTLRKYAAQEGCKPPKILPNAWLLPFGLDKLRLVIEAEKLQRYPLLMLEEHEKHGDTYAQYGGGLYTIITRDTENIRALLARQFKYFDIGSARAGCVKPLLGESIFTQDGMAWDHSRKLLAPLIKRPELSPFEIFEKHFKILFSKITSGNPKRDKIEVDLKDNLFDLTFSVITEFLLGPSASTTSMEGQAFAEAFNTAFKWISKRERLKAMYWLIDSSEFRQSCRDARELVDDIIKRTSKYIDDSSGMENRIALLRLMQDRNGSAEVRDQFLSLLLAGRDTSGSLLCWCIYVLARERKLLKALRVELDNFVGDRLPSKEDFGKMKLLDRFICEVLRLFPPVPINGRICNTTTTLPRGGGPEGQSPILVPKGSLICFSAYAAQTNKDLWDNASKFDVDRWSQERSLKERITDWSYQPFIGGPRKCLGETFAIAEAKYMVSRFLQHFFITSIEPNGDDRTWSGKWEDHVKYHVGLTMSPGDGVWVNLGLAK</sequence>
<evidence type="ECO:0000313" key="10">
    <source>
        <dbReference type="Proteomes" id="UP000800093"/>
    </source>
</evidence>
<comment type="caution">
    <text evidence="9">The sequence shown here is derived from an EMBL/GenBank/DDBJ whole genome shotgun (WGS) entry which is preliminary data.</text>
</comment>
<dbReference type="GO" id="GO:0020037">
    <property type="term" value="F:heme binding"/>
    <property type="evidence" value="ECO:0007669"/>
    <property type="project" value="InterPro"/>
</dbReference>
<gene>
    <name evidence="9" type="ORF">CC78DRAFT_571219</name>
</gene>
<keyword evidence="5" id="KW-0560">Oxidoreductase</keyword>
<name>A0A9P4K0M3_9PLEO</name>
<organism evidence="9 10">
    <name type="scientific">Lojkania enalia</name>
    <dbReference type="NCBI Taxonomy" id="147567"/>
    <lineage>
        <taxon>Eukaryota</taxon>
        <taxon>Fungi</taxon>
        <taxon>Dikarya</taxon>
        <taxon>Ascomycota</taxon>
        <taxon>Pezizomycotina</taxon>
        <taxon>Dothideomycetes</taxon>
        <taxon>Pleosporomycetidae</taxon>
        <taxon>Pleosporales</taxon>
        <taxon>Pleosporales incertae sedis</taxon>
        <taxon>Lojkania</taxon>
    </lineage>
</organism>
<dbReference type="PANTHER" id="PTHR24287:SF1">
    <property type="entry name" value="P450, PUTATIVE (EUROFUNG)-RELATED"/>
    <property type="match status" value="1"/>
</dbReference>
<reference evidence="10" key="1">
    <citation type="journal article" date="2020" name="Stud. Mycol.">
        <title>101 Dothideomycetes genomes: A test case for predicting lifestyles and emergence of pathogens.</title>
        <authorList>
            <person name="Haridas S."/>
            <person name="Albert R."/>
            <person name="Binder M."/>
            <person name="Bloem J."/>
            <person name="LaButti K."/>
            <person name="Salamov A."/>
            <person name="Andreopoulos B."/>
            <person name="Baker S."/>
            <person name="Barry K."/>
            <person name="Bills G."/>
            <person name="Bluhm B."/>
            <person name="Cannon C."/>
            <person name="Castanera R."/>
            <person name="Culley D."/>
            <person name="Daum C."/>
            <person name="Ezra D."/>
            <person name="Gonzalez J."/>
            <person name="Henrissat B."/>
            <person name="Kuo A."/>
            <person name="Liang C."/>
            <person name="Lipzen A."/>
            <person name="Lutzoni F."/>
            <person name="Magnuson J."/>
            <person name="Mondo S."/>
            <person name="Nolan M."/>
            <person name="Ohm R."/>
            <person name="Pangilinan J."/>
            <person name="Park H.-J."/>
            <person name="Ramirez L."/>
            <person name="Alfaro M."/>
            <person name="Sun H."/>
            <person name="Tritt A."/>
            <person name="Yoshinaga Y."/>
            <person name="Zwiers L.-H."/>
            <person name="Turgeon B."/>
            <person name="Goodwin S."/>
            <person name="Spatafora J."/>
            <person name="Crous P."/>
            <person name="Grigoriev I."/>
        </authorList>
    </citation>
    <scope>NUCLEOTIDE SEQUENCE [LARGE SCALE GENOMIC DNA]</scope>
    <source>
        <strain evidence="10">CBS 304.66</strain>
    </source>
</reference>
<dbReference type="SUPFAM" id="SSF52540">
    <property type="entry name" value="P-loop containing nucleoside triphosphate hydrolases"/>
    <property type="match status" value="1"/>
</dbReference>
<dbReference type="SUPFAM" id="SSF48452">
    <property type="entry name" value="TPR-like"/>
    <property type="match status" value="2"/>
</dbReference>
<dbReference type="PRINTS" id="PR00385">
    <property type="entry name" value="P450"/>
</dbReference>
<accession>A0A9P4K0M3</accession>